<proteinExistence type="predicted"/>
<dbReference type="RefSeq" id="XP_067823966.1">
    <property type="nucleotide sequence ID" value="XM_067967360.1"/>
</dbReference>
<evidence type="ECO:0000313" key="2">
    <source>
        <dbReference type="Proteomes" id="UP000294530"/>
    </source>
</evidence>
<accession>A0A976P034</accession>
<comment type="caution">
    <text evidence="1">The sequence shown here is derived from an EMBL/GenBank/DDBJ whole genome shotgun (WGS) entry which is preliminary data.</text>
</comment>
<dbReference type="Proteomes" id="UP000294530">
    <property type="component" value="Unassembled WGS sequence"/>
</dbReference>
<dbReference type="OrthoDB" id="94796at2759"/>
<dbReference type="AlphaFoldDB" id="A0A976P034"/>
<protein>
    <submittedName>
        <fullName evidence="1">Uncharacterized protein</fullName>
    </submittedName>
</protein>
<gene>
    <name evidence="1" type="ORF">CCR75_009319</name>
</gene>
<organism evidence="1 2">
    <name type="scientific">Bremia lactucae</name>
    <name type="common">Lettuce downy mildew</name>
    <dbReference type="NCBI Taxonomy" id="4779"/>
    <lineage>
        <taxon>Eukaryota</taxon>
        <taxon>Sar</taxon>
        <taxon>Stramenopiles</taxon>
        <taxon>Oomycota</taxon>
        <taxon>Peronosporomycetes</taxon>
        <taxon>Peronosporales</taxon>
        <taxon>Peronosporaceae</taxon>
        <taxon>Bremia</taxon>
    </lineage>
</organism>
<sequence>MMPKNVPRWRHLGRSLNSRILLWSQTAITTFLRDRRQYEGKVAEQCRATVEVEVAVLRSKDICSVSDDMLLDEMQWAMMNDRVSDVTKLIP</sequence>
<name>A0A976P034_BRELC</name>
<dbReference type="EMBL" id="SHOA02000007">
    <property type="protein sequence ID" value="TDH74468.1"/>
    <property type="molecule type" value="Genomic_DNA"/>
</dbReference>
<reference evidence="1 2" key="1">
    <citation type="journal article" date="2021" name="Genome Biol.">
        <title>AFLAP: assembly-free linkage analysis pipeline using k-mers from genome sequencing data.</title>
        <authorList>
            <person name="Fletcher K."/>
            <person name="Zhang L."/>
            <person name="Gil J."/>
            <person name="Han R."/>
            <person name="Cavanaugh K."/>
            <person name="Michelmore R."/>
        </authorList>
    </citation>
    <scope>NUCLEOTIDE SEQUENCE [LARGE SCALE GENOMIC DNA]</scope>
    <source>
        <strain evidence="1 2">SF5</strain>
    </source>
</reference>
<dbReference type="GeneID" id="94353031"/>
<evidence type="ECO:0000313" key="1">
    <source>
        <dbReference type="EMBL" id="TDH74468.1"/>
    </source>
</evidence>
<keyword evidence="2" id="KW-1185">Reference proteome</keyword>
<dbReference type="KEGG" id="blac:94353031"/>